<name>A0A6A5R5Q5_9PLEO</name>
<dbReference type="EMBL" id="ML979016">
    <property type="protein sequence ID" value="KAF1922719.1"/>
    <property type="molecule type" value="Genomic_DNA"/>
</dbReference>
<dbReference type="Gene3D" id="3.90.1200.10">
    <property type="match status" value="1"/>
</dbReference>
<sequence>MALLAASATVYRTSTSNAILNSLPISWFRRQLFNYSQFATSARPTSPSPPHFRQYTMTSHDADISRDCDVEQFYNYTSGRWLWNEKYQLARRYVEFDLSGLLQVSAQAIGARSCVKVEKLPEGNFSKVFLITMDDGRELIAKLPNPNAGRPHLTTASEAATMDYVRNVLNIPAPRVYGWSSSTDNPVKAEYILMERSGGVELGKIWHEVSWEERLEVVRTLVGYEKAFVSANFPMYGSLYYAKDLPTPSPSQHLDSVNSIDNGEAFVVGPTTNRAFFDQGRDSVEVNRGPWPSLGEYIHSRAARELACIDKFSSYPAQQGLFSGPNQYRPTKALKVAVLQDYLKVATHILPKDVNLSKPTLWHSDLHGDNIFVDPSQPTKILNIIDWQAVNISPLFLQARHPSLIEFDGPIPEGFKPITLPDGFDGMSEEAQLQAKNLRAAQSLYKLYEILMLRQSPEVAHALHFRETLHGQITGLASSIFSDGEPVLQGMLIRLQDEWTTCVGFSIPCPLSFNSKDRTQQQYLETSWSEGVELMHEILTEIGAYQGWDGWVNHNNYPVYKERLARCREDFLNRYAKTEEERSQWIQAWPFEDKAHPPTYL</sequence>
<dbReference type="Proteomes" id="UP000800082">
    <property type="component" value="Unassembled WGS sequence"/>
</dbReference>
<dbReference type="RefSeq" id="XP_033442972.1">
    <property type="nucleotide sequence ID" value="XM_033594433.1"/>
</dbReference>
<dbReference type="SUPFAM" id="SSF56112">
    <property type="entry name" value="Protein kinase-like (PK-like)"/>
    <property type="match status" value="1"/>
</dbReference>
<dbReference type="GeneID" id="54352101"/>
<dbReference type="PANTHER" id="PTHR36091">
    <property type="entry name" value="ALTERED INHERITANCE OF MITOCHONDRIA PROTEIN 9, MITOCHONDRIAL"/>
    <property type="match status" value="1"/>
</dbReference>
<proteinExistence type="predicted"/>
<protein>
    <submittedName>
        <fullName evidence="1">Uncharacterized protein</fullName>
    </submittedName>
</protein>
<accession>A0A6A5R5Q5</accession>
<dbReference type="InterPro" id="IPR011009">
    <property type="entry name" value="Kinase-like_dom_sf"/>
</dbReference>
<organism evidence="1 2">
    <name type="scientific">Didymella exigua CBS 183.55</name>
    <dbReference type="NCBI Taxonomy" id="1150837"/>
    <lineage>
        <taxon>Eukaryota</taxon>
        <taxon>Fungi</taxon>
        <taxon>Dikarya</taxon>
        <taxon>Ascomycota</taxon>
        <taxon>Pezizomycotina</taxon>
        <taxon>Dothideomycetes</taxon>
        <taxon>Pleosporomycetidae</taxon>
        <taxon>Pleosporales</taxon>
        <taxon>Pleosporineae</taxon>
        <taxon>Didymellaceae</taxon>
        <taxon>Didymella</taxon>
    </lineage>
</organism>
<reference evidence="1" key="1">
    <citation type="journal article" date="2020" name="Stud. Mycol.">
        <title>101 Dothideomycetes genomes: a test case for predicting lifestyles and emergence of pathogens.</title>
        <authorList>
            <person name="Haridas S."/>
            <person name="Albert R."/>
            <person name="Binder M."/>
            <person name="Bloem J."/>
            <person name="Labutti K."/>
            <person name="Salamov A."/>
            <person name="Andreopoulos B."/>
            <person name="Baker S."/>
            <person name="Barry K."/>
            <person name="Bills G."/>
            <person name="Bluhm B."/>
            <person name="Cannon C."/>
            <person name="Castanera R."/>
            <person name="Culley D."/>
            <person name="Daum C."/>
            <person name="Ezra D."/>
            <person name="Gonzalez J."/>
            <person name="Henrissat B."/>
            <person name="Kuo A."/>
            <person name="Liang C."/>
            <person name="Lipzen A."/>
            <person name="Lutzoni F."/>
            <person name="Magnuson J."/>
            <person name="Mondo S."/>
            <person name="Nolan M."/>
            <person name="Ohm R."/>
            <person name="Pangilinan J."/>
            <person name="Park H.-J."/>
            <person name="Ramirez L."/>
            <person name="Alfaro M."/>
            <person name="Sun H."/>
            <person name="Tritt A."/>
            <person name="Yoshinaga Y."/>
            <person name="Zwiers L.-H."/>
            <person name="Turgeon B."/>
            <person name="Goodwin S."/>
            <person name="Spatafora J."/>
            <person name="Crous P."/>
            <person name="Grigoriev I."/>
        </authorList>
    </citation>
    <scope>NUCLEOTIDE SEQUENCE</scope>
    <source>
        <strain evidence="1">CBS 183.55</strain>
    </source>
</reference>
<dbReference type="AlphaFoldDB" id="A0A6A5R5Q5"/>
<keyword evidence="2" id="KW-1185">Reference proteome</keyword>
<gene>
    <name evidence="1" type="ORF">M421DRAFT_426554</name>
</gene>
<dbReference type="GO" id="GO:0005739">
    <property type="term" value="C:mitochondrion"/>
    <property type="evidence" value="ECO:0007669"/>
    <property type="project" value="TreeGrafter"/>
</dbReference>
<dbReference type="OrthoDB" id="2906425at2759"/>
<evidence type="ECO:0000313" key="1">
    <source>
        <dbReference type="EMBL" id="KAF1922719.1"/>
    </source>
</evidence>
<evidence type="ECO:0000313" key="2">
    <source>
        <dbReference type="Proteomes" id="UP000800082"/>
    </source>
</evidence>
<dbReference type="PANTHER" id="PTHR36091:SF2">
    <property type="entry name" value="AMINOGLYCOSIDE PHOSPHOTRANSFERASE DOMAIN-CONTAINING PROTEIN"/>
    <property type="match status" value="1"/>
</dbReference>
<dbReference type="InterPro" id="IPR051035">
    <property type="entry name" value="Mito_inheritance_9"/>
</dbReference>